<proteinExistence type="predicted"/>
<name>A0A143DBG5_9PROT</name>
<dbReference type="OrthoDB" id="9911537at2"/>
<accession>A0A143DBG5</accession>
<dbReference type="RefSeq" id="WP_066132536.1">
    <property type="nucleotide sequence ID" value="NZ_CP014525.1"/>
</dbReference>
<dbReference type="AlphaFoldDB" id="A0A143DBG5"/>
<dbReference type="Proteomes" id="UP000076066">
    <property type="component" value="Chromosome"/>
</dbReference>
<protein>
    <submittedName>
        <fullName evidence="1">Uncharacterized protein</fullName>
    </submittedName>
</protein>
<gene>
    <name evidence="1" type="ORF">AY555_01590</name>
</gene>
<dbReference type="EMBL" id="CP014525">
    <property type="protein sequence ID" value="AMW34077.1"/>
    <property type="molecule type" value="Genomic_DNA"/>
</dbReference>
<sequence>MSVSILHHEEALSLKSLSFDEEGAVSRRRTIGPLDFSFSSHGLTWSCRFLEKQGRARLTMATSICTVPGRPERMEGIAALIRAAKTAGLHFTIQEGHVLLFDHHPLSIPVTPVRLLTALTKKVLVCRPWAIALQDAASGALFR</sequence>
<dbReference type="KEGG" id="hjo:AY555_01590"/>
<dbReference type="GeneID" id="53315850"/>
<evidence type="ECO:0000313" key="2">
    <source>
        <dbReference type="Proteomes" id="UP000076066"/>
    </source>
</evidence>
<reference evidence="1 2" key="1">
    <citation type="submission" date="2016-02" db="EMBL/GenBank/DDBJ databases">
        <title>Complete Genome of H5569, the type strain of the newly described species Haematospirillium jordaniae.</title>
        <authorList>
            <person name="Nicholson A.C."/>
            <person name="Humrighouse B.W."/>
            <person name="Loparov V."/>
            <person name="McQuiston J.R."/>
        </authorList>
    </citation>
    <scope>NUCLEOTIDE SEQUENCE [LARGE SCALE GENOMIC DNA]</scope>
    <source>
        <strain evidence="1 2">H5569</strain>
    </source>
</reference>
<evidence type="ECO:0000313" key="1">
    <source>
        <dbReference type="EMBL" id="AMW34077.1"/>
    </source>
</evidence>
<keyword evidence="2" id="KW-1185">Reference proteome</keyword>
<organism evidence="1 2">
    <name type="scientific">Haematospirillum jordaniae</name>
    <dbReference type="NCBI Taxonomy" id="1549855"/>
    <lineage>
        <taxon>Bacteria</taxon>
        <taxon>Pseudomonadati</taxon>
        <taxon>Pseudomonadota</taxon>
        <taxon>Alphaproteobacteria</taxon>
        <taxon>Rhodospirillales</taxon>
        <taxon>Novispirillaceae</taxon>
        <taxon>Haematospirillum</taxon>
    </lineage>
</organism>